<keyword evidence="3" id="KW-0805">Transcription regulation</keyword>
<dbReference type="InterPro" id="IPR025944">
    <property type="entry name" value="Sigma_54_int_dom_CS"/>
</dbReference>
<dbReference type="SUPFAM" id="SSF52540">
    <property type="entry name" value="P-loop containing nucleoside triphosphate hydrolases"/>
    <property type="match status" value="1"/>
</dbReference>
<evidence type="ECO:0000259" key="8">
    <source>
        <dbReference type="PROSITE" id="PS50113"/>
    </source>
</evidence>
<keyword evidence="5" id="KW-0175">Coiled coil</keyword>
<evidence type="ECO:0000256" key="2">
    <source>
        <dbReference type="ARBA" id="ARBA00022840"/>
    </source>
</evidence>
<feature type="domain" description="PAS" evidence="7">
    <location>
        <begin position="9"/>
        <end position="61"/>
    </location>
</feature>
<dbReference type="CDD" id="cd00009">
    <property type="entry name" value="AAA"/>
    <property type="match status" value="1"/>
</dbReference>
<dbReference type="NCBIfam" id="TIGR00229">
    <property type="entry name" value="sensory_box"/>
    <property type="match status" value="1"/>
</dbReference>
<accession>A0A4Y7RNW9</accession>
<dbReference type="FunFam" id="3.40.50.300:FF:000006">
    <property type="entry name" value="DNA-binding transcriptional regulator NtrC"/>
    <property type="match status" value="1"/>
</dbReference>
<dbReference type="Pfam" id="PF25601">
    <property type="entry name" value="AAA_lid_14"/>
    <property type="match status" value="1"/>
</dbReference>
<dbReference type="InterPro" id="IPR035965">
    <property type="entry name" value="PAS-like_dom_sf"/>
</dbReference>
<feature type="domain" description="PAC" evidence="8">
    <location>
        <begin position="81"/>
        <end position="133"/>
    </location>
</feature>
<proteinExistence type="predicted"/>
<dbReference type="SMART" id="SM00091">
    <property type="entry name" value="PAS"/>
    <property type="match status" value="1"/>
</dbReference>
<dbReference type="PROSITE" id="PS00688">
    <property type="entry name" value="SIGMA54_INTERACT_3"/>
    <property type="match status" value="1"/>
</dbReference>
<evidence type="ECO:0000313" key="10">
    <source>
        <dbReference type="Proteomes" id="UP000297597"/>
    </source>
</evidence>
<feature type="domain" description="Sigma-54 factor interaction" evidence="6">
    <location>
        <begin position="158"/>
        <end position="387"/>
    </location>
</feature>
<gene>
    <name evidence="9" type="primary">rocR</name>
    <name evidence="9" type="ORF">Pmgp_02243</name>
</gene>
<dbReference type="PROSITE" id="PS50112">
    <property type="entry name" value="PAS"/>
    <property type="match status" value="1"/>
</dbReference>
<dbReference type="RefSeq" id="WP_243119814.1">
    <property type="nucleotide sequence ID" value="NZ_QFFZ01000024.1"/>
</dbReference>
<dbReference type="CDD" id="cd00130">
    <property type="entry name" value="PAS"/>
    <property type="match status" value="1"/>
</dbReference>
<sequence>MEISEARRVASELEQVIEASHDGIFITDGKGDVLMVNSAWERICGMSREYVVGKNAQRDLVDKGFYNESAAYKALKEKKEVTIMLRMTGGDKSGQKIMATGIPVLDERGEVKRVVVNVRDITEIVNLRDQLEESQQLNVKYAAELEQMRIKKLKNSNIIARSPKTRRVLEMATRVAKVDSTVLITGESGVGKEVIANTIHCLSQRSDGPMIKINCGAIPENLLESELFGYEPGAFTGASKQGKPGMFELAERGTLFLDEVGELSLNLQVKLLRVLQHHEVSRVGGLKPIPVDARIIAATNKDLMEMVKLERFRDDLYYRLNVVSIDVPPLRERKEDIPLLSVYFLDKINKKYNFNKYFSSEVIDRFLEYSWPGNIRELENVIERMVVMTDDKEITTQHLPLTIRNNAHSVVNVIFPEQTSLKSAVDELE</sequence>
<dbReference type="Pfam" id="PF13426">
    <property type="entry name" value="PAS_9"/>
    <property type="match status" value="1"/>
</dbReference>
<dbReference type="SMART" id="SM00382">
    <property type="entry name" value="AAA"/>
    <property type="match status" value="1"/>
</dbReference>
<dbReference type="InterPro" id="IPR025662">
    <property type="entry name" value="Sigma_54_int_dom_ATP-bd_1"/>
</dbReference>
<keyword evidence="4" id="KW-0804">Transcription</keyword>
<keyword evidence="10" id="KW-1185">Reference proteome</keyword>
<dbReference type="InterPro" id="IPR002078">
    <property type="entry name" value="Sigma_54_int"/>
</dbReference>
<evidence type="ECO:0000256" key="5">
    <source>
        <dbReference type="SAM" id="Coils"/>
    </source>
</evidence>
<dbReference type="InterPro" id="IPR000700">
    <property type="entry name" value="PAS-assoc_C"/>
</dbReference>
<dbReference type="EMBL" id="QFFZ01000024">
    <property type="protein sequence ID" value="TEB10553.1"/>
    <property type="molecule type" value="Genomic_DNA"/>
</dbReference>
<name>A0A4Y7RNW9_9FIRM</name>
<dbReference type="InterPro" id="IPR003593">
    <property type="entry name" value="AAA+_ATPase"/>
</dbReference>
<dbReference type="Proteomes" id="UP000297597">
    <property type="component" value="Unassembled WGS sequence"/>
</dbReference>
<dbReference type="SUPFAM" id="SSF55785">
    <property type="entry name" value="PYP-like sensor domain (PAS domain)"/>
    <property type="match status" value="1"/>
</dbReference>
<dbReference type="PANTHER" id="PTHR32071">
    <property type="entry name" value="TRANSCRIPTIONAL REGULATORY PROTEIN"/>
    <property type="match status" value="1"/>
</dbReference>
<dbReference type="InterPro" id="IPR000014">
    <property type="entry name" value="PAS"/>
</dbReference>
<dbReference type="Gene3D" id="3.40.50.300">
    <property type="entry name" value="P-loop containing nucleotide triphosphate hydrolases"/>
    <property type="match status" value="1"/>
</dbReference>
<comment type="caution">
    <text evidence="9">The sequence shown here is derived from an EMBL/GenBank/DDBJ whole genome shotgun (WGS) entry which is preliminary data.</text>
</comment>
<dbReference type="GO" id="GO:0005524">
    <property type="term" value="F:ATP binding"/>
    <property type="evidence" value="ECO:0007669"/>
    <property type="project" value="UniProtKB-KW"/>
</dbReference>
<keyword evidence="1" id="KW-0547">Nucleotide-binding</keyword>
<dbReference type="Pfam" id="PF00158">
    <property type="entry name" value="Sigma54_activat"/>
    <property type="match status" value="1"/>
</dbReference>
<dbReference type="GO" id="GO:0006355">
    <property type="term" value="P:regulation of DNA-templated transcription"/>
    <property type="evidence" value="ECO:0007669"/>
    <property type="project" value="InterPro"/>
</dbReference>
<dbReference type="InterPro" id="IPR027417">
    <property type="entry name" value="P-loop_NTPase"/>
</dbReference>
<reference evidence="9 10" key="1">
    <citation type="journal article" date="2018" name="Environ. Microbiol.">
        <title>Novel energy conservation strategies and behaviour of Pelotomaculum schinkii driving syntrophic propionate catabolism.</title>
        <authorList>
            <person name="Hidalgo-Ahumada C.A.P."/>
            <person name="Nobu M.K."/>
            <person name="Narihiro T."/>
            <person name="Tamaki H."/>
            <person name="Liu W.T."/>
            <person name="Kamagata Y."/>
            <person name="Stams A.J.M."/>
            <person name="Imachi H."/>
            <person name="Sousa D.Z."/>
        </authorList>
    </citation>
    <scope>NUCLEOTIDE SEQUENCE [LARGE SCALE GENOMIC DNA]</scope>
    <source>
        <strain evidence="9 10">MGP</strain>
    </source>
</reference>
<dbReference type="PROSITE" id="PS00675">
    <property type="entry name" value="SIGMA54_INTERACT_1"/>
    <property type="match status" value="1"/>
</dbReference>
<dbReference type="PROSITE" id="PS50113">
    <property type="entry name" value="PAC"/>
    <property type="match status" value="1"/>
</dbReference>
<dbReference type="Gene3D" id="3.30.450.20">
    <property type="entry name" value="PAS domain"/>
    <property type="match status" value="1"/>
</dbReference>
<protein>
    <submittedName>
        <fullName evidence="9">Arginine utilization regulatory protein RocR</fullName>
    </submittedName>
</protein>
<evidence type="ECO:0000256" key="3">
    <source>
        <dbReference type="ARBA" id="ARBA00023015"/>
    </source>
</evidence>
<keyword evidence="2" id="KW-0067">ATP-binding</keyword>
<dbReference type="AlphaFoldDB" id="A0A4Y7RNW9"/>
<dbReference type="PANTHER" id="PTHR32071:SF57">
    <property type="entry name" value="C4-DICARBOXYLATE TRANSPORT TRANSCRIPTIONAL REGULATORY PROTEIN DCTD"/>
    <property type="match status" value="1"/>
</dbReference>
<evidence type="ECO:0000259" key="7">
    <source>
        <dbReference type="PROSITE" id="PS50112"/>
    </source>
</evidence>
<dbReference type="InterPro" id="IPR058031">
    <property type="entry name" value="AAA_lid_NorR"/>
</dbReference>
<feature type="coiled-coil region" evidence="5">
    <location>
        <begin position="124"/>
        <end position="151"/>
    </location>
</feature>
<evidence type="ECO:0000259" key="6">
    <source>
        <dbReference type="PROSITE" id="PS50045"/>
    </source>
</evidence>
<evidence type="ECO:0000313" key="9">
    <source>
        <dbReference type="EMBL" id="TEB10553.1"/>
    </source>
</evidence>
<dbReference type="Gene3D" id="1.10.8.60">
    <property type="match status" value="1"/>
</dbReference>
<organism evidence="9 10">
    <name type="scientific">Pelotomaculum propionicicum</name>
    <dbReference type="NCBI Taxonomy" id="258475"/>
    <lineage>
        <taxon>Bacteria</taxon>
        <taxon>Bacillati</taxon>
        <taxon>Bacillota</taxon>
        <taxon>Clostridia</taxon>
        <taxon>Eubacteriales</taxon>
        <taxon>Desulfotomaculaceae</taxon>
        <taxon>Pelotomaculum</taxon>
    </lineage>
</organism>
<evidence type="ECO:0000256" key="4">
    <source>
        <dbReference type="ARBA" id="ARBA00023163"/>
    </source>
</evidence>
<evidence type="ECO:0000256" key="1">
    <source>
        <dbReference type="ARBA" id="ARBA00022741"/>
    </source>
</evidence>
<dbReference type="PROSITE" id="PS50045">
    <property type="entry name" value="SIGMA54_INTERACT_4"/>
    <property type="match status" value="1"/>
</dbReference>